<dbReference type="EMBL" id="AP009484">
    <property type="protein sequence ID" value="BAH18000.1"/>
    <property type="molecule type" value="Genomic_DNA"/>
</dbReference>
<dbReference type="KEGG" id="mcl:MCCL_1293"/>
<gene>
    <name evidence="1" type="ordered locus">MCCL_1293</name>
</gene>
<dbReference type="STRING" id="458233.MCCL_1293"/>
<proteinExistence type="predicted"/>
<organism evidence="1 2">
    <name type="scientific">Macrococcus caseolyticus (strain JCSC5402)</name>
    <name type="common">Macrococcoides caseolyticum</name>
    <dbReference type="NCBI Taxonomy" id="458233"/>
    <lineage>
        <taxon>Bacteria</taxon>
        <taxon>Bacillati</taxon>
        <taxon>Bacillota</taxon>
        <taxon>Bacilli</taxon>
        <taxon>Bacillales</taxon>
        <taxon>Staphylococcaceae</taxon>
        <taxon>Macrococcoides</taxon>
    </lineage>
</organism>
<protein>
    <submittedName>
        <fullName evidence="1">Uncharacterized protein</fullName>
    </submittedName>
</protein>
<dbReference type="eggNOG" id="ENOG50335SB">
    <property type="taxonomic scope" value="Bacteria"/>
</dbReference>
<name>B9E732_MACCJ</name>
<evidence type="ECO:0000313" key="2">
    <source>
        <dbReference type="Proteomes" id="UP000001383"/>
    </source>
</evidence>
<dbReference type="AlphaFoldDB" id="B9E732"/>
<accession>B9E732</accession>
<evidence type="ECO:0000313" key="1">
    <source>
        <dbReference type="EMBL" id="BAH18000.1"/>
    </source>
</evidence>
<dbReference type="Proteomes" id="UP000001383">
    <property type="component" value="Chromosome"/>
</dbReference>
<reference evidence="1 2" key="1">
    <citation type="journal article" date="2009" name="J. Bacteriol.">
        <title>Complete genome sequence of Macrococcus caseolyticus strain JCSCS5402, reflecting the ancestral genome of the human-pathogenic staphylococci.</title>
        <authorList>
            <person name="Baba T."/>
            <person name="Kuwahara-Arai K."/>
            <person name="Uchiyama I."/>
            <person name="Takeuchi F."/>
            <person name="Ito T."/>
            <person name="Hiramatsu K."/>
        </authorList>
    </citation>
    <scope>NUCLEOTIDE SEQUENCE [LARGE SCALE GENOMIC DNA]</scope>
    <source>
        <strain evidence="1 2">JCSC5402</strain>
    </source>
</reference>
<sequence>MWRDLRDRRTGSYYYRRWLLCQYKRKGDTLMGLDMYFYVEDKVTRERIELAYYRKFNALHGYFDKKYKLDNPGQCEVTADDLFYLLSAVKAIQSRPSDAPMRLPYYTGPFFGSYEYEAIYFDHISQLHKDLKRLILIDKGKYQILYLADY</sequence>
<dbReference type="HOGENOM" id="CLU_2046497_0_0_9"/>